<dbReference type="GO" id="GO:0051865">
    <property type="term" value="P:protein autoubiquitination"/>
    <property type="evidence" value="ECO:0007669"/>
    <property type="project" value="TreeGrafter"/>
</dbReference>
<dbReference type="GO" id="GO:0031624">
    <property type="term" value="F:ubiquitin conjugating enzyme binding"/>
    <property type="evidence" value="ECO:0007669"/>
    <property type="project" value="TreeGrafter"/>
</dbReference>
<dbReference type="GO" id="GO:0061630">
    <property type="term" value="F:ubiquitin protein ligase activity"/>
    <property type="evidence" value="ECO:0007669"/>
    <property type="project" value="UniProtKB-EC"/>
</dbReference>
<dbReference type="GO" id="GO:0006513">
    <property type="term" value="P:protein monoubiquitination"/>
    <property type="evidence" value="ECO:0007669"/>
    <property type="project" value="TreeGrafter"/>
</dbReference>
<accession>A0AAD9MXC7</accession>
<dbReference type="EC" id="2.3.2.26" evidence="2"/>
<name>A0AAD9MXC7_9ANNE</name>
<comment type="catalytic activity">
    <reaction evidence="1">
        <text>S-ubiquitinyl-[E2 ubiquitin-conjugating enzyme]-L-cysteine + [acceptor protein]-L-lysine = [E2 ubiquitin-conjugating enzyme]-L-cysteine + N(6)-ubiquitinyl-[acceptor protein]-L-lysine.</text>
        <dbReference type="EC" id="2.3.2.26"/>
    </reaction>
</comment>
<dbReference type="GO" id="GO:0043161">
    <property type="term" value="P:proteasome-mediated ubiquitin-dependent protein catabolic process"/>
    <property type="evidence" value="ECO:0007669"/>
    <property type="project" value="TreeGrafter"/>
</dbReference>
<gene>
    <name evidence="10" type="ORF">LSH36_544g05060</name>
</gene>
<dbReference type="GO" id="GO:0000151">
    <property type="term" value="C:ubiquitin ligase complex"/>
    <property type="evidence" value="ECO:0007669"/>
    <property type="project" value="TreeGrafter"/>
</dbReference>
<dbReference type="GO" id="GO:0000209">
    <property type="term" value="P:protein polyubiquitination"/>
    <property type="evidence" value="ECO:0007669"/>
    <property type="project" value="TreeGrafter"/>
</dbReference>
<evidence type="ECO:0000256" key="2">
    <source>
        <dbReference type="ARBA" id="ARBA00012485"/>
    </source>
</evidence>
<proteinExistence type="predicted"/>
<protein>
    <recommendedName>
        <fullName evidence="3">E3 ubiquitin-protein ligase E3D</fullName>
        <ecNumber evidence="2">2.3.2.26</ecNumber>
    </recommendedName>
    <alternativeName>
        <fullName evidence="6">HECT-type E3 ubiquitin transferase E3D</fullName>
    </alternativeName>
    <alternativeName>
        <fullName evidence="5">UbcH10-binding protein with a HECT-like domain</fullName>
    </alternativeName>
    <alternativeName>
        <fullName evidence="4">Ubiquitin-conjugating enzyme E2C-binding protein</fullName>
    </alternativeName>
</protein>
<dbReference type="Pfam" id="PF09814">
    <property type="entry name" value="HECT_2"/>
    <property type="match status" value="1"/>
</dbReference>
<dbReference type="PANTHER" id="PTHR31531">
    <property type="entry name" value="E3 UBIQUITIN-PROTEIN LIGASE E3D FAMILY MEMBER"/>
    <property type="match status" value="1"/>
</dbReference>
<dbReference type="GO" id="GO:0030332">
    <property type="term" value="F:cyclin binding"/>
    <property type="evidence" value="ECO:0007669"/>
    <property type="project" value="TreeGrafter"/>
</dbReference>
<evidence type="ECO:0000313" key="11">
    <source>
        <dbReference type="Proteomes" id="UP001208570"/>
    </source>
</evidence>
<dbReference type="AlphaFoldDB" id="A0AAD9MXC7"/>
<evidence type="ECO:0000313" key="10">
    <source>
        <dbReference type="EMBL" id="KAK2147623.1"/>
    </source>
</evidence>
<evidence type="ECO:0000256" key="8">
    <source>
        <dbReference type="ARBA" id="ARBA00064185"/>
    </source>
</evidence>
<evidence type="ECO:0000256" key="1">
    <source>
        <dbReference type="ARBA" id="ARBA00000885"/>
    </source>
</evidence>
<feature type="region of interest" description="Disordered" evidence="9">
    <location>
        <begin position="110"/>
        <end position="149"/>
    </location>
</feature>
<dbReference type="PANTHER" id="PTHR31531:SF2">
    <property type="entry name" value="E3 UBIQUITIN-PROTEIN LIGASE E3D"/>
    <property type="match status" value="1"/>
</dbReference>
<evidence type="ECO:0000256" key="4">
    <source>
        <dbReference type="ARBA" id="ARBA00029737"/>
    </source>
</evidence>
<keyword evidence="11" id="KW-1185">Reference proteome</keyword>
<comment type="function">
    <text evidence="7">E3 ubiquitin-protein ligase which accepts ubiquitin from specific E2 ubiquitin-conjugating enzymes, and transfers it to substrates, generally promoting their degradation by the proteasome. Independently of its E3 ubiquitin-protein ligase activity, acts as an inhibitor of CPSF3 endonuclease activity by blocking CPSF3 active site.</text>
</comment>
<evidence type="ECO:0000256" key="3">
    <source>
        <dbReference type="ARBA" id="ARBA00013646"/>
    </source>
</evidence>
<dbReference type="Proteomes" id="UP001208570">
    <property type="component" value="Unassembled WGS sequence"/>
</dbReference>
<dbReference type="GO" id="GO:0005829">
    <property type="term" value="C:cytosol"/>
    <property type="evidence" value="ECO:0007669"/>
    <property type="project" value="TreeGrafter"/>
</dbReference>
<dbReference type="EMBL" id="JAODUP010000544">
    <property type="protein sequence ID" value="KAK2147623.1"/>
    <property type="molecule type" value="Genomic_DNA"/>
</dbReference>
<reference evidence="10" key="1">
    <citation type="journal article" date="2023" name="Mol. Biol. Evol.">
        <title>Third-Generation Sequencing Reveals the Adaptive Role of the Epigenome in Three Deep-Sea Polychaetes.</title>
        <authorList>
            <person name="Perez M."/>
            <person name="Aroh O."/>
            <person name="Sun Y."/>
            <person name="Lan Y."/>
            <person name="Juniper S.K."/>
            <person name="Young C.R."/>
            <person name="Angers B."/>
            <person name="Qian P.Y."/>
        </authorList>
    </citation>
    <scope>NUCLEOTIDE SEQUENCE</scope>
    <source>
        <strain evidence="10">P08H-3</strain>
    </source>
</reference>
<evidence type="ECO:0000256" key="7">
    <source>
        <dbReference type="ARBA" id="ARBA00053831"/>
    </source>
</evidence>
<dbReference type="InterPro" id="IPR019193">
    <property type="entry name" value="UBQ-conj_enz_E2-bd_prot"/>
</dbReference>
<evidence type="ECO:0000256" key="9">
    <source>
        <dbReference type="SAM" id="MobiDB-lite"/>
    </source>
</evidence>
<feature type="compositionally biased region" description="Low complexity" evidence="9">
    <location>
        <begin position="130"/>
        <end position="144"/>
    </location>
</feature>
<dbReference type="GO" id="GO:0005634">
    <property type="term" value="C:nucleus"/>
    <property type="evidence" value="ECO:0007669"/>
    <property type="project" value="TreeGrafter"/>
</dbReference>
<sequence length="444" mass="50204">MAPPLIGDVTGRSLLLTIMAGKASEDSEEDISVYLDYKWKLSVAQIVVNIPTNYRTNTSFKVCRGGLDISNGTLHTEINFKGLRLVPPSCHSMQWTRPGELQMRIQAYKKDHGEKNRRRERILSGDFEESTSSNGTSLGSSGSDNDFENISTPSVKMEATCPIPKNVDISMQCSMCGELFVKSQRFSRILPLPTDNWQDLTDSWFCCQRDHDSQSNAHQPLVPKDGDCLYSDLCIVLHQSALYMPGVGTSRSGTLNCFRCRNILGELKKRAESESLESSHVVLYRYQMIIENSSLISSTVDKQLWLHDFELGISNMLLRQAEEHNSFRFIIEISPSAKSPFLLMWLMDTNSVRYEGRVNFTEDQKEVLTPESVAKVMYKDCLKDNGLANRWRKDLGAMSMSLPESQCIQLLHLLTNRSQMIPLSLRVANDFLISYLETSIPCPL</sequence>
<evidence type="ECO:0000256" key="6">
    <source>
        <dbReference type="ARBA" id="ARBA00032298"/>
    </source>
</evidence>
<organism evidence="10 11">
    <name type="scientific">Paralvinella palmiformis</name>
    <dbReference type="NCBI Taxonomy" id="53620"/>
    <lineage>
        <taxon>Eukaryota</taxon>
        <taxon>Metazoa</taxon>
        <taxon>Spiralia</taxon>
        <taxon>Lophotrochozoa</taxon>
        <taxon>Annelida</taxon>
        <taxon>Polychaeta</taxon>
        <taxon>Sedentaria</taxon>
        <taxon>Canalipalpata</taxon>
        <taxon>Terebellida</taxon>
        <taxon>Terebelliformia</taxon>
        <taxon>Alvinellidae</taxon>
        <taxon>Paralvinella</taxon>
    </lineage>
</organism>
<comment type="subunit">
    <text evidence="8">Interacts with UBE2C/UbcH10 (E2 ubiquitin-conjugating enzyme). In vitro, interacts with cyclin-B.</text>
</comment>
<evidence type="ECO:0000256" key="5">
    <source>
        <dbReference type="ARBA" id="ARBA00032234"/>
    </source>
</evidence>
<comment type="caution">
    <text evidence="10">The sequence shown here is derived from an EMBL/GenBank/DDBJ whole genome shotgun (WGS) entry which is preliminary data.</text>
</comment>